<dbReference type="PROSITE" id="PS50889">
    <property type="entry name" value="S4"/>
    <property type="match status" value="1"/>
</dbReference>
<name>A0A2U9S5P8_9PROT</name>
<dbReference type="RefSeq" id="WP_111065550.1">
    <property type="nucleotide sequence ID" value="NZ_CP029829.1"/>
</dbReference>
<feature type="signal peptide" evidence="2">
    <location>
        <begin position="1"/>
        <end position="20"/>
    </location>
</feature>
<reference evidence="3 4" key="1">
    <citation type="journal article" date="2019" name="Int. J. Syst. Evol. Microbiol.">
        <title>Azospirillum ramasamyi sp. nov., a novel diazotrophic bacterium isolated from fermented bovine products.</title>
        <authorList>
            <person name="Anandham R."/>
            <person name="Heo J."/>
            <person name="Krishnamoorthy R."/>
            <person name="SenthilKumar M."/>
            <person name="Gopal N.O."/>
            <person name="Kim S.J."/>
            <person name="Kwon S.W."/>
        </authorList>
    </citation>
    <scope>NUCLEOTIDE SEQUENCE [LARGE SCALE GENOMIC DNA]</scope>
    <source>
        <strain evidence="3 4">M2T2B2</strain>
    </source>
</reference>
<evidence type="ECO:0000256" key="1">
    <source>
        <dbReference type="PROSITE-ProRule" id="PRU00182"/>
    </source>
</evidence>
<evidence type="ECO:0000313" key="3">
    <source>
        <dbReference type="EMBL" id="AWU92979.1"/>
    </source>
</evidence>
<dbReference type="KEGG" id="azm:DM194_01135"/>
<feature type="chain" id="PRO_5015982337" evidence="2">
    <location>
        <begin position="21"/>
        <end position="259"/>
    </location>
</feature>
<dbReference type="InterPro" id="IPR019613">
    <property type="entry name" value="DUF4198"/>
</dbReference>
<gene>
    <name evidence="3" type="ORF">DM194_01135</name>
</gene>
<dbReference type="GO" id="GO:0003723">
    <property type="term" value="F:RNA binding"/>
    <property type="evidence" value="ECO:0007669"/>
    <property type="project" value="UniProtKB-KW"/>
</dbReference>
<dbReference type="EMBL" id="CP029829">
    <property type="protein sequence ID" value="AWU92979.1"/>
    <property type="molecule type" value="Genomic_DNA"/>
</dbReference>
<dbReference type="OrthoDB" id="9780723at2"/>
<evidence type="ECO:0000313" key="4">
    <source>
        <dbReference type="Proteomes" id="UP000249605"/>
    </source>
</evidence>
<dbReference type="AlphaFoldDB" id="A0A2U9S5P8"/>
<keyword evidence="4" id="KW-1185">Reference proteome</keyword>
<dbReference type="Pfam" id="PF10670">
    <property type="entry name" value="DUF4198"/>
    <property type="match status" value="1"/>
</dbReference>
<keyword evidence="1" id="KW-0694">RNA-binding</keyword>
<proteinExistence type="predicted"/>
<organism evidence="3 4">
    <name type="scientific">Azospirillum ramasamyi</name>
    <dbReference type="NCBI Taxonomy" id="682998"/>
    <lineage>
        <taxon>Bacteria</taxon>
        <taxon>Pseudomonadati</taxon>
        <taxon>Pseudomonadota</taxon>
        <taxon>Alphaproteobacteria</taxon>
        <taxon>Rhodospirillales</taxon>
        <taxon>Azospirillaceae</taxon>
        <taxon>Azospirillum</taxon>
    </lineage>
</organism>
<protein>
    <submittedName>
        <fullName evidence="3">DUF4198 domain-containing protein</fullName>
    </submittedName>
</protein>
<sequence>MLDRSRGWIAASLLATFTFAAGGADAHFQEILPSTDIVPEEGDRTVALDLVFTHPMEGGPTMDMGKPAQFGVLANGEKADLLASLTPRTIDGKTAYSSAYTVKEPGDYVFFLEPASYWEPAERKQILHYAKVVVGFGGGEDWDAMVGFPIEIQPLTRPYGIWTGNLFRGVVMKDGKPLPDAEVEIEWKNDGSVHPPADPFITQVVKTDGAGTFAYAMPRAGWWAFNAVSEADTTKAAPDGKPAPLEIGGTIWVKAVDMK</sequence>
<accession>A0A2U9S5P8</accession>
<evidence type="ECO:0000256" key="2">
    <source>
        <dbReference type="SAM" id="SignalP"/>
    </source>
</evidence>
<keyword evidence="2" id="KW-0732">Signal</keyword>
<dbReference type="Proteomes" id="UP000249605">
    <property type="component" value="Chromosome"/>
</dbReference>